<dbReference type="PROSITE" id="PS50191">
    <property type="entry name" value="CRAL_TRIO"/>
    <property type="match status" value="1"/>
</dbReference>
<keyword evidence="3" id="KW-0812">Transmembrane</keyword>
<reference evidence="6" key="1">
    <citation type="journal article" date="2015" name="PLoS Genet.">
        <title>Genome Sequence and Transcriptome Analyses of Chrysochromulina tobin: Metabolic Tools for Enhanced Algal Fitness in the Prominent Order Prymnesiales (Haptophyceae).</title>
        <authorList>
            <person name="Hovde B.T."/>
            <person name="Deodato C.R."/>
            <person name="Hunsperger H.M."/>
            <person name="Ryken S.A."/>
            <person name="Yost W."/>
            <person name="Jha R.K."/>
            <person name="Patterson J."/>
            <person name="Monnat R.J. Jr."/>
            <person name="Barlow S.B."/>
            <person name="Starkenburg S.R."/>
            <person name="Cattolico R.A."/>
        </authorList>
    </citation>
    <scope>NUCLEOTIDE SEQUENCE</scope>
    <source>
        <strain evidence="6">CCMP291</strain>
    </source>
</reference>
<feature type="compositionally biased region" description="Low complexity" evidence="2">
    <location>
        <begin position="446"/>
        <end position="456"/>
    </location>
</feature>
<evidence type="ECO:0000259" key="4">
    <source>
        <dbReference type="PROSITE" id="PS50191"/>
    </source>
</evidence>
<dbReference type="Proteomes" id="UP000037460">
    <property type="component" value="Unassembled WGS sequence"/>
</dbReference>
<dbReference type="InterPro" id="IPR001251">
    <property type="entry name" value="CRAL-TRIO_dom"/>
</dbReference>
<dbReference type="CDD" id="cd00170">
    <property type="entry name" value="SEC14"/>
    <property type="match status" value="1"/>
</dbReference>
<feature type="transmembrane region" description="Helical" evidence="3">
    <location>
        <begin position="73"/>
        <end position="94"/>
    </location>
</feature>
<accession>A0A0M0K075</accession>
<dbReference type="Pfam" id="PF00650">
    <property type="entry name" value="CRAL_TRIO"/>
    <property type="match status" value="1"/>
</dbReference>
<evidence type="ECO:0000256" key="1">
    <source>
        <dbReference type="SAM" id="Coils"/>
    </source>
</evidence>
<dbReference type="OrthoDB" id="1434354at2759"/>
<dbReference type="PANTHER" id="PTHR45657:SF1">
    <property type="entry name" value="CRAL-TRIO DOMAIN-CONTAINING PROTEIN YKL091C-RELATED"/>
    <property type="match status" value="1"/>
</dbReference>
<dbReference type="PANTHER" id="PTHR45657">
    <property type="entry name" value="CRAL-TRIO DOMAIN-CONTAINING PROTEIN YKL091C-RELATED"/>
    <property type="match status" value="1"/>
</dbReference>
<feature type="compositionally biased region" description="Acidic residues" evidence="2">
    <location>
        <begin position="457"/>
        <end position="471"/>
    </location>
</feature>
<name>A0A0M0K075_9EUKA</name>
<comment type="caution">
    <text evidence="5">The sequence shown here is derived from an EMBL/GenBank/DDBJ whole genome shotgun (WGS) entry which is preliminary data.</text>
</comment>
<proteinExistence type="predicted"/>
<dbReference type="SUPFAM" id="SSF52087">
    <property type="entry name" value="CRAL/TRIO domain"/>
    <property type="match status" value="1"/>
</dbReference>
<organism evidence="5 6">
    <name type="scientific">Chrysochromulina tobinii</name>
    <dbReference type="NCBI Taxonomy" id="1460289"/>
    <lineage>
        <taxon>Eukaryota</taxon>
        <taxon>Haptista</taxon>
        <taxon>Haptophyta</taxon>
        <taxon>Prymnesiophyceae</taxon>
        <taxon>Prymnesiales</taxon>
        <taxon>Chrysochromulinaceae</taxon>
        <taxon>Chrysochromulina</taxon>
    </lineage>
</organism>
<dbReference type="InterPro" id="IPR036865">
    <property type="entry name" value="CRAL-TRIO_dom_sf"/>
</dbReference>
<evidence type="ECO:0000256" key="3">
    <source>
        <dbReference type="SAM" id="Phobius"/>
    </source>
</evidence>
<dbReference type="SMART" id="SM00516">
    <property type="entry name" value="SEC14"/>
    <property type="match status" value="1"/>
</dbReference>
<evidence type="ECO:0000313" key="6">
    <source>
        <dbReference type="Proteomes" id="UP000037460"/>
    </source>
</evidence>
<keyword evidence="3" id="KW-1133">Transmembrane helix</keyword>
<dbReference type="AlphaFoldDB" id="A0A0M0K075"/>
<feature type="transmembrane region" description="Helical" evidence="3">
    <location>
        <begin position="100"/>
        <end position="118"/>
    </location>
</feature>
<feature type="coiled-coil region" evidence="1">
    <location>
        <begin position="6"/>
        <end position="47"/>
    </location>
</feature>
<dbReference type="EMBL" id="JWZX01001880">
    <property type="protein sequence ID" value="KOO31967.1"/>
    <property type="molecule type" value="Genomic_DNA"/>
</dbReference>
<protein>
    <submittedName>
        <fullName evidence="5">Sec14-like protein 2</fullName>
    </submittedName>
</protein>
<evidence type="ECO:0000313" key="5">
    <source>
        <dbReference type="EMBL" id="KOO31967.1"/>
    </source>
</evidence>
<gene>
    <name evidence="5" type="ORF">Ctob_009549</name>
</gene>
<keyword evidence="1" id="KW-0175">Coiled coil</keyword>
<feature type="region of interest" description="Disordered" evidence="2">
    <location>
        <begin position="443"/>
        <end position="471"/>
    </location>
</feature>
<dbReference type="Gene3D" id="3.40.525.10">
    <property type="entry name" value="CRAL-TRIO lipid binding domain"/>
    <property type="match status" value="1"/>
</dbReference>
<dbReference type="InterPro" id="IPR051026">
    <property type="entry name" value="PI/PC_transfer"/>
</dbReference>
<keyword evidence="3" id="KW-0472">Membrane</keyword>
<keyword evidence="6" id="KW-1185">Reference proteome</keyword>
<evidence type="ECO:0000256" key="2">
    <source>
        <dbReference type="SAM" id="MobiDB-lite"/>
    </source>
</evidence>
<feature type="domain" description="CRAL-TRIO" evidence="4">
    <location>
        <begin position="278"/>
        <end position="438"/>
    </location>
</feature>
<sequence length="471" mass="52657">MGVGSSREIEEQLEAALSLLDAARAKQEHLKAECDNLQSRISQQSAALLKEEQAKVAGAIHLVQERDPLSKRVLFGLAVTAPLAFHLLLSAVSIQIVDSYAFAQGALLAMTVVVLLRFRRYRWRRIRPERVLTATGTVGETSPRLRLSRSSAESSSMPIQVGEISVQPTHLTALIASEAELSVLREVKDNLRKDPPAPERGGELVPTHEPLLDVQLIRFLKEHGPHANKIESCYRRALEWRAKNLPLSQMPNMVDPGGWLSAAEMTHGQWATQYATIGLYCGRSKIGCPVKIERLGKYNLEDLQRSDPDYRRKFNHFYLCLIEFLQQRLDHYTLAEGRLVQTYEIFDLSGLSYRILTGAVLDFTKDILSSFSTHYPSSFRKAVILNAPSFLPFFWRIVSTVLPKSVTAKVAILGTDYYKVLQEDLTEEALAWIESSDLHLRHAPHKPSAASSAAAPTDDEPLDGDPVLIED</sequence>